<dbReference type="HOGENOM" id="CLU_2361268_0_0_1"/>
<dbReference type="InParanoid" id="D5GMD1"/>
<dbReference type="KEGG" id="tml:GSTUM_00010656001"/>
<gene>
    <name evidence="1" type="ORF">GSTUM_00010656001</name>
</gene>
<reference evidence="1 2" key="1">
    <citation type="journal article" date="2010" name="Nature">
        <title>Perigord black truffle genome uncovers evolutionary origins and mechanisms of symbiosis.</title>
        <authorList>
            <person name="Martin F."/>
            <person name="Kohler A."/>
            <person name="Murat C."/>
            <person name="Balestrini R."/>
            <person name="Coutinho P.M."/>
            <person name="Jaillon O."/>
            <person name="Montanini B."/>
            <person name="Morin E."/>
            <person name="Noel B."/>
            <person name="Percudani R."/>
            <person name="Porcel B."/>
            <person name="Rubini A."/>
            <person name="Amicucci A."/>
            <person name="Amselem J."/>
            <person name="Anthouard V."/>
            <person name="Arcioni S."/>
            <person name="Artiguenave F."/>
            <person name="Aury J.M."/>
            <person name="Ballario P."/>
            <person name="Bolchi A."/>
            <person name="Brenna A."/>
            <person name="Brun A."/>
            <person name="Buee M."/>
            <person name="Cantarel B."/>
            <person name="Chevalier G."/>
            <person name="Couloux A."/>
            <person name="Da Silva C."/>
            <person name="Denoeud F."/>
            <person name="Duplessis S."/>
            <person name="Ghignone S."/>
            <person name="Hilselberger B."/>
            <person name="Iotti M."/>
            <person name="Marcais B."/>
            <person name="Mello A."/>
            <person name="Miranda M."/>
            <person name="Pacioni G."/>
            <person name="Quesneville H."/>
            <person name="Riccioni C."/>
            <person name="Ruotolo R."/>
            <person name="Splivallo R."/>
            <person name="Stocchi V."/>
            <person name="Tisserant E."/>
            <person name="Viscomi A.R."/>
            <person name="Zambonelli A."/>
            <person name="Zampieri E."/>
            <person name="Henrissat B."/>
            <person name="Lebrun M.H."/>
            <person name="Paolocci F."/>
            <person name="Bonfante P."/>
            <person name="Ottonello S."/>
            <person name="Wincker P."/>
        </authorList>
    </citation>
    <scope>NUCLEOTIDE SEQUENCE [LARGE SCALE GENOMIC DNA]</scope>
    <source>
        <strain evidence="1 2">Mel28</strain>
    </source>
</reference>
<sequence length="96" mass="10993">MSPRSIQTDLLLTFRPYLYRIVSKPSSLKRSLVTDHRNRISNFFIPTGGIAYDKNTRVDVHSTLIRAGYIRQATLFWILSLSTSWSKSSRKSGTVD</sequence>
<keyword evidence="2" id="KW-1185">Reference proteome</keyword>
<evidence type="ECO:0000313" key="2">
    <source>
        <dbReference type="Proteomes" id="UP000006911"/>
    </source>
</evidence>
<protein>
    <submittedName>
        <fullName evidence="1">(Perigord truffle) hypothetical protein</fullName>
    </submittedName>
</protein>
<dbReference type="RefSeq" id="XP_002841483.1">
    <property type="nucleotide sequence ID" value="XM_002841437.1"/>
</dbReference>
<organism evidence="1 2">
    <name type="scientific">Tuber melanosporum (strain Mel28)</name>
    <name type="common">Perigord black truffle</name>
    <dbReference type="NCBI Taxonomy" id="656061"/>
    <lineage>
        <taxon>Eukaryota</taxon>
        <taxon>Fungi</taxon>
        <taxon>Dikarya</taxon>
        <taxon>Ascomycota</taxon>
        <taxon>Pezizomycotina</taxon>
        <taxon>Pezizomycetes</taxon>
        <taxon>Pezizales</taxon>
        <taxon>Tuberaceae</taxon>
        <taxon>Tuber</taxon>
    </lineage>
</organism>
<proteinExistence type="predicted"/>
<dbReference type="GeneID" id="9183244"/>
<evidence type="ECO:0000313" key="1">
    <source>
        <dbReference type="EMBL" id="CAZ85674.1"/>
    </source>
</evidence>
<name>D5GMD1_TUBMM</name>
<dbReference type="AlphaFoldDB" id="D5GMD1"/>
<accession>D5GMD1</accession>
<dbReference type="EMBL" id="FN430354">
    <property type="protein sequence ID" value="CAZ85674.1"/>
    <property type="molecule type" value="Genomic_DNA"/>
</dbReference>
<dbReference type="Proteomes" id="UP000006911">
    <property type="component" value="Unassembled WGS sequence"/>
</dbReference>